<dbReference type="SUPFAM" id="SSF56214">
    <property type="entry name" value="4'-phosphopantetheinyl transferase"/>
    <property type="match status" value="2"/>
</dbReference>
<dbReference type="PANTHER" id="PTHR12215">
    <property type="entry name" value="PHOSPHOPANTETHEINE TRANSFERASE"/>
    <property type="match status" value="1"/>
</dbReference>
<evidence type="ECO:0000256" key="2">
    <source>
        <dbReference type="ARBA" id="ARBA00022679"/>
    </source>
</evidence>
<evidence type="ECO:0000256" key="1">
    <source>
        <dbReference type="ARBA" id="ARBA00010990"/>
    </source>
</evidence>
<dbReference type="InterPro" id="IPR008278">
    <property type="entry name" value="4-PPantetheinyl_Trfase_dom"/>
</dbReference>
<evidence type="ECO:0000313" key="5">
    <source>
        <dbReference type="EMBL" id="MCO6419617.1"/>
    </source>
</evidence>
<dbReference type="Gene3D" id="3.90.470.20">
    <property type="entry name" value="4'-phosphopantetheinyl transferase domain"/>
    <property type="match status" value="1"/>
</dbReference>
<sequence length="213" mass="22106">MAQVFGEASVTVFWCALPPAGEAELARLARGLPREEQARAARFRRQADRQGHLAAQALLRLALRRRLGARHARLLRDANGRPVLGDAATALSLSHAEGLVACAVAQGAAVGLDVESLAACAAHRPEQLAAVLPAAERAMIAAAPPERRVALLARLWTLREAVGKALGTGLGAPELRGCTLQAAPPGFGLGPVPPGAWELRCFAPAPTHCGAVA</sequence>
<dbReference type="Pfam" id="PF22624">
    <property type="entry name" value="AASDHPPT_N"/>
    <property type="match status" value="1"/>
</dbReference>
<dbReference type="RefSeq" id="WP_252956303.1">
    <property type="nucleotide sequence ID" value="NZ_JAFIRR010000209.1"/>
</dbReference>
<dbReference type="InterPro" id="IPR050559">
    <property type="entry name" value="P-Pant_transferase_sf"/>
</dbReference>
<name>A0ABT1DCF2_9PROT</name>
<evidence type="ECO:0000313" key="6">
    <source>
        <dbReference type="Proteomes" id="UP001523392"/>
    </source>
</evidence>
<feature type="domain" description="4'-phosphopantetheinyl transferase" evidence="3">
    <location>
        <begin position="109"/>
        <end position="173"/>
    </location>
</feature>
<comment type="similarity">
    <text evidence="1">Belongs to the P-Pant transferase superfamily. Gsp/Sfp/HetI/AcpT family.</text>
</comment>
<dbReference type="Proteomes" id="UP001523392">
    <property type="component" value="Unassembled WGS sequence"/>
</dbReference>
<dbReference type="InterPro" id="IPR037143">
    <property type="entry name" value="4-PPantetheinyl_Trfase_dom_sf"/>
</dbReference>
<feature type="non-terminal residue" evidence="5">
    <location>
        <position position="213"/>
    </location>
</feature>
<dbReference type="InterPro" id="IPR055066">
    <property type="entry name" value="AASDHPPT_N"/>
</dbReference>
<dbReference type="GO" id="GO:0016740">
    <property type="term" value="F:transferase activity"/>
    <property type="evidence" value="ECO:0007669"/>
    <property type="project" value="UniProtKB-KW"/>
</dbReference>
<feature type="domain" description="4'-phosphopantetheinyl transferase N-terminal" evidence="4">
    <location>
        <begin position="22"/>
        <end position="103"/>
    </location>
</feature>
<protein>
    <submittedName>
        <fullName evidence="5">4'-phosphopantetheinyl transferase superfamily protein</fullName>
    </submittedName>
</protein>
<proteinExistence type="inferred from homology"/>
<comment type="caution">
    <text evidence="5">The sequence shown here is derived from an EMBL/GenBank/DDBJ whole genome shotgun (WGS) entry which is preliminary data.</text>
</comment>
<evidence type="ECO:0000259" key="3">
    <source>
        <dbReference type="Pfam" id="PF01648"/>
    </source>
</evidence>
<keyword evidence="6" id="KW-1185">Reference proteome</keyword>
<evidence type="ECO:0000259" key="4">
    <source>
        <dbReference type="Pfam" id="PF22624"/>
    </source>
</evidence>
<dbReference type="Pfam" id="PF01648">
    <property type="entry name" value="ACPS"/>
    <property type="match status" value="1"/>
</dbReference>
<reference evidence="5 6" key="1">
    <citation type="submission" date="2021-12" db="EMBL/GenBank/DDBJ databases">
        <title>Siccirubricoccus leaddurans sp. nov., a high concentration Zn2+ tolerance bacterium.</title>
        <authorList>
            <person name="Cao Y."/>
        </authorList>
    </citation>
    <scope>NUCLEOTIDE SEQUENCE [LARGE SCALE GENOMIC DNA]</scope>
    <source>
        <strain evidence="5 6">KC 17139</strain>
    </source>
</reference>
<dbReference type="PANTHER" id="PTHR12215:SF10">
    <property type="entry name" value="L-AMINOADIPATE-SEMIALDEHYDE DEHYDROGENASE-PHOSPHOPANTETHEINYL TRANSFERASE"/>
    <property type="match status" value="1"/>
</dbReference>
<keyword evidence="2 5" id="KW-0808">Transferase</keyword>
<accession>A0ABT1DCF2</accession>
<gene>
    <name evidence="5" type="ORF">JYK14_26125</name>
</gene>
<organism evidence="5 6">
    <name type="scientific">Siccirubricoccus soli</name>
    <dbReference type="NCBI Taxonomy" id="2899147"/>
    <lineage>
        <taxon>Bacteria</taxon>
        <taxon>Pseudomonadati</taxon>
        <taxon>Pseudomonadota</taxon>
        <taxon>Alphaproteobacteria</taxon>
        <taxon>Acetobacterales</taxon>
        <taxon>Roseomonadaceae</taxon>
        <taxon>Siccirubricoccus</taxon>
    </lineage>
</organism>
<dbReference type="EMBL" id="JAFIRR010000209">
    <property type="protein sequence ID" value="MCO6419617.1"/>
    <property type="molecule type" value="Genomic_DNA"/>
</dbReference>